<gene>
    <name evidence="2" type="ORF">NDU88_004248</name>
</gene>
<dbReference type="Proteomes" id="UP001066276">
    <property type="component" value="Chromosome 4_2"/>
</dbReference>
<evidence type="ECO:0000256" key="1">
    <source>
        <dbReference type="SAM" id="MobiDB-lite"/>
    </source>
</evidence>
<protein>
    <submittedName>
        <fullName evidence="2">Uncharacterized protein</fullName>
    </submittedName>
</protein>
<comment type="caution">
    <text evidence="2">The sequence shown here is derived from an EMBL/GenBank/DDBJ whole genome shotgun (WGS) entry which is preliminary data.</text>
</comment>
<organism evidence="2 3">
    <name type="scientific">Pleurodeles waltl</name>
    <name type="common">Iberian ribbed newt</name>
    <dbReference type="NCBI Taxonomy" id="8319"/>
    <lineage>
        <taxon>Eukaryota</taxon>
        <taxon>Metazoa</taxon>
        <taxon>Chordata</taxon>
        <taxon>Craniata</taxon>
        <taxon>Vertebrata</taxon>
        <taxon>Euteleostomi</taxon>
        <taxon>Amphibia</taxon>
        <taxon>Batrachia</taxon>
        <taxon>Caudata</taxon>
        <taxon>Salamandroidea</taxon>
        <taxon>Salamandridae</taxon>
        <taxon>Pleurodelinae</taxon>
        <taxon>Pleurodeles</taxon>
    </lineage>
</organism>
<accession>A0AAV7SIF0</accession>
<feature type="compositionally biased region" description="Basic and acidic residues" evidence="1">
    <location>
        <begin position="11"/>
        <end position="20"/>
    </location>
</feature>
<evidence type="ECO:0000313" key="3">
    <source>
        <dbReference type="Proteomes" id="UP001066276"/>
    </source>
</evidence>
<proteinExistence type="predicted"/>
<feature type="region of interest" description="Disordered" evidence="1">
    <location>
        <begin position="1"/>
        <end position="20"/>
    </location>
</feature>
<evidence type="ECO:0000313" key="2">
    <source>
        <dbReference type="EMBL" id="KAJ1163796.1"/>
    </source>
</evidence>
<sequence>MYPGGKATKGTPEEFPGRTERRFFPLDAGNFWGCDLEGWRSTEEKEEEEAETWLENVCRTGEMEDE</sequence>
<dbReference type="AlphaFoldDB" id="A0AAV7SIF0"/>
<name>A0AAV7SIF0_PLEWA</name>
<keyword evidence="3" id="KW-1185">Reference proteome</keyword>
<dbReference type="EMBL" id="JANPWB010000008">
    <property type="protein sequence ID" value="KAJ1163796.1"/>
    <property type="molecule type" value="Genomic_DNA"/>
</dbReference>
<reference evidence="2" key="1">
    <citation type="journal article" date="2022" name="bioRxiv">
        <title>Sequencing and chromosome-scale assembly of the giantPleurodeles waltlgenome.</title>
        <authorList>
            <person name="Brown T."/>
            <person name="Elewa A."/>
            <person name="Iarovenko S."/>
            <person name="Subramanian E."/>
            <person name="Araus A.J."/>
            <person name="Petzold A."/>
            <person name="Susuki M."/>
            <person name="Suzuki K.-i.T."/>
            <person name="Hayashi T."/>
            <person name="Toyoda A."/>
            <person name="Oliveira C."/>
            <person name="Osipova E."/>
            <person name="Leigh N.D."/>
            <person name="Simon A."/>
            <person name="Yun M.H."/>
        </authorList>
    </citation>
    <scope>NUCLEOTIDE SEQUENCE</scope>
    <source>
        <strain evidence="2">20211129_DDA</strain>
        <tissue evidence="2">Liver</tissue>
    </source>
</reference>